<evidence type="ECO:0000313" key="1">
    <source>
        <dbReference type="EMBL" id="GII22417.1"/>
    </source>
</evidence>
<name>A0A8J3WZN9_9ACTN</name>
<comment type="caution">
    <text evidence="1">The sequence shown here is derived from an EMBL/GenBank/DDBJ whole genome shotgun (WGS) entry which is preliminary data.</text>
</comment>
<evidence type="ECO:0000313" key="2">
    <source>
        <dbReference type="Proteomes" id="UP000599074"/>
    </source>
</evidence>
<proteinExistence type="predicted"/>
<keyword evidence="2" id="KW-1185">Reference proteome</keyword>
<dbReference type="EMBL" id="BOON01000018">
    <property type="protein sequence ID" value="GII22417.1"/>
    <property type="molecule type" value="Genomic_DNA"/>
</dbReference>
<gene>
    <name evidence="1" type="ORF">Pme01_20140</name>
</gene>
<dbReference type="AlphaFoldDB" id="A0A8J3WZN9"/>
<accession>A0A8J3WZN9</accession>
<reference evidence="1" key="1">
    <citation type="submission" date="2021-01" db="EMBL/GenBank/DDBJ databases">
        <title>Whole genome shotgun sequence of Planosporangium mesophilum NBRC 109066.</title>
        <authorList>
            <person name="Komaki H."/>
            <person name="Tamura T."/>
        </authorList>
    </citation>
    <scope>NUCLEOTIDE SEQUENCE</scope>
    <source>
        <strain evidence="1">NBRC 109066</strain>
    </source>
</reference>
<dbReference type="Proteomes" id="UP000599074">
    <property type="component" value="Unassembled WGS sequence"/>
</dbReference>
<sequence>MTQGPEGSYPDMSRSLAGPCVCGHDRQAHEHYRSGSDCALCVSPRCDRFRPQRAGRLATLARRILRHR</sequence>
<organism evidence="1 2">
    <name type="scientific">Planosporangium mesophilum</name>
    <dbReference type="NCBI Taxonomy" id="689768"/>
    <lineage>
        <taxon>Bacteria</taxon>
        <taxon>Bacillati</taxon>
        <taxon>Actinomycetota</taxon>
        <taxon>Actinomycetes</taxon>
        <taxon>Micromonosporales</taxon>
        <taxon>Micromonosporaceae</taxon>
        <taxon>Planosporangium</taxon>
    </lineage>
</organism>
<protein>
    <submittedName>
        <fullName evidence="1">Uncharacterized protein</fullName>
    </submittedName>
</protein>